<evidence type="ECO:0000313" key="6">
    <source>
        <dbReference type="Proteomes" id="UP000504617"/>
    </source>
</evidence>
<dbReference type="KEGG" id="tsr:106545968"/>
<sequence>MSCNMDPCFRWHTESWNECSASCGGGTQKRPVQCIRVDDHGTKEENWCEQETKPPDSQRCNLQKCVKNIGSPCSKDRLSMNFCEKVRDIGRCSAPSVRIQCCQTCKRSLAASTMEREN</sequence>
<dbReference type="InterPro" id="IPR000884">
    <property type="entry name" value="TSP1_rpt"/>
</dbReference>
<evidence type="ECO:0000256" key="2">
    <source>
        <dbReference type="ARBA" id="ARBA00022525"/>
    </source>
</evidence>
<evidence type="ECO:0000313" key="7">
    <source>
        <dbReference type="RefSeq" id="XP_013918176.1"/>
    </source>
</evidence>
<dbReference type="Gene3D" id="2.20.100.10">
    <property type="entry name" value="Thrombospondin type-1 (TSP1) repeat"/>
    <property type="match status" value="1"/>
</dbReference>
<dbReference type="GO" id="GO:0005576">
    <property type="term" value="C:extracellular region"/>
    <property type="evidence" value="ECO:0007669"/>
    <property type="project" value="UniProtKB-SubCell"/>
</dbReference>
<dbReference type="FunFam" id="2.20.100.10:FF:000005">
    <property type="entry name" value="ADAM metallopeptidase with thrombospondin type 1 motif 9"/>
    <property type="match status" value="1"/>
</dbReference>
<gene>
    <name evidence="7" type="primary">LOC106545968</name>
</gene>
<organism evidence="6 7">
    <name type="scientific">Thamnophis sirtalis</name>
    <dbReference type="NCBI Taxonomy" id="35019"/>
    <lineage>
        <taxon>Eukaryota</taxon>
        <taxon>Metazoa</taxon>
        <taxon>Chordata</taxon>
        <taxon>Craniata</taxon>
        <taxon>Vertebrata</taxon>
        <taxon>Euteleostomi</taxon>
        <taxon>Lepidosauria</taxon>
        <taxon>Squamata</taxon>
        <taxon>Bifurcata</taxon>
        <taxon>Unidentata</taxon>
        <taxon>Episquamata</taxon>
        <taxon>Toxicofera</taxon>
        <taxon>Serpentes</taxon>
        <taxon>Colubroidea</taxon>
        <taxon>Colubridae</taxon>
        <taxon>Natricinae</taxon>
        <taxon>Thamnophis</taxon>
    </lineage>
</organism>
<dbReference type="InterPro" id="IPR036383">
    <property type="entry name" value="TSP1_rpt_sf"/>
</dbReference>
<dbReference type="InterPro" id="IPR010909">
    <property type="entry name" value="PLAC"/>
</dbReference>
<dbReference type="PROSITE" id="PS50900">
    <property type="entry name" value="PLAC"/>
    <property type="match status" value="1"/>
</dbReference>
<keyword evidence="3" id="KW-0732">Signal</keyword>
<proteinExistence type="predicted"/>
<evidence type="ECO:0000259" key="5">
    <source>
        <dbReference type="PROSITE" id="PS50900"/>
    </source>
</evidence>
<reference evidence="7" key="1">
    <citation type="submission" date="2025-08" db="UniProtKB">
        <authorList>
            <consortium name="RefSeq"/>
        </authorList>
    </citation>
    <scope>IDENTIFICATION</scope>
    <source>
        <tissue evidence="7">Skeletal muscle</tissue>
    </source>
</reference>
<dbReference type="GeneID" id="106545968"/>
<dbReference type="PROSITE" id="PS50092">
    <property type="entry name" value="TSP1"/>
    <property type="match status" value="1"/>
</dbReference>
<dbReference type="AlphaFoldDB" id="A0A6I9XWL8"/>
<evidence type="ECO:0000256" key="4">
    <source>
        <dbReference type="ARBA" id="ARBA00022737"/>
    </source>
</evidence>
<comment type="subcellular location">
    <subcellularLocation>
        <location evidence="1">Secreted</location>
    </subcellularLocation>
</comment>
<dbReference type="SMART" id="SM00209">
    <property type="entry name" value="TSP1"/>
    <property type="match status" value="1"/>
</dbReference>
<accession>A0A6I9XWL8</accession>
<keyword evidence="2" id="KW-0964">Secreted</keyword>
<name>A0A6I9XWL8_9SAUR</name>
<feature type="domain" description="PLAC" evidence="5">
    <location>
        <begin position="69"/>
        <end position="109"/>
    </location>
</feature>
<keyword evidence="4" id="KW-0677">Repeat</keyword>
<dbReference type="Pfam" id="PF19030">
    <property type="entry name" value="TSP1_ADAMTS"/>
    <property type="match status" value="1"/>
</dbReference>
<dbReference type="OrthoDB" id="412680at2759"/>
<dbReference type="RefSeq" id="XP_013918176.1">
    <property type="nucleotide sequence ID" value="XM_014062701.1"/>
</dbReference>
<dbReference type="SUPFAM" id="SSF82895">
    <property type="entry name" value="TSP-1 type 1 repeat"/>
    <property type="match status" value="1"/>
</dbReference>
<keyword evidence="6" id="KW-1185">Reference proteome</keyword>
<dbReference type="Proteomes" id="UP000504617">
    <property type="component" value="Unplaced"/>
</dbReference>
<protein>
    <submittedName>
        <fullName evidence="7">A disintegrin and metalloproteinase with thrombospondin motifs 12-like</fullName>
    </submittedName>
</protein>
<evidence type="ECO:0000256" key="1">
    <source>
        <dbReference type="ARBA" id="ARBA00004613"/>
    </source>
</evidence>
<evidence type="ECO:0000256" key="3">
    <source>
        <dbReference type="ARBA" id="ARBA00022729"/>
    </source>
</evidence>